<dbReference type="EMBL" id="BOPF01000003">
    <property type="protein sequence ID" value="GIJ44051.1"/>
    <property type="molecule type" value="Genomic_DNA"/>
</dbReference>
<keyword evidence="3" id="KW-1185">Reference proteome</keyword>
<accession>A0A8J4DNQ3</accession>
<protein>
    <submittedName>
        <fullName evidence="2">Uncharacterized protein</fullName>
    </submittedName>
</protein>
<reference evidence="2" key="1">
    <citation type="submission" date="2021-01" db="EMBL/GenBank/DDBJ databases">
        <title>Whole genome shotgun sequence of Virgisporangium aliadipatigenens NBRC 105644.</title>
        <authorList>
            <person name="Komaki H."/>
            <person name="Tamura T."/>
        </authorList>
    </citation>
    <scope>NUCLEOTIDE SEQUENCE</scope>
    <source>
        <strain evidence="2">NBRC 105644</strain>
    </source>
</reference>
<dbReference type="Proteomes" id="UP000619260">
    <property type="component" value="Unassembled WGS sequence"/>
</dbReference>
<comment type="caution">
    <text evidence="2">The sequence shown here is derived from an EMBL/GenBank/DDBJ whole genome shotgun (WGS) entry which is preliminary data.</text>
</comment>
<feature type="chain" id="PRO_5035175659" evidence="1">
    <location>
        <begin position="24"/>
        <end position="135"/>
    </location>
</feature>
<name>A0A8J4DNQ3_9ACTN</name>
<dbReference type="AlphaFoldDB" id="A0A8J4DNQ3"/>
<evidence type="ECO:0000313" key="3">
    <source>
        <dbReference type="Proteomes" id="UP000619260"/>
    </source>
</evidence>
<evidence type="ECO:0000256" key="1">
    <source>
        <dbReference type="SAM" id="SignalP"/>
    </source>
</evidence>
<feature type="signal peptide" evidence="1">
    <location>
        <begin position="1"/>
        <end position="23"/>
    </location>
</feature>
<gene>
    <name evidence="2" type="ORF">Val02_09370</name>
</gene>
<evidence type="ECO:0000313" key="2">
    <source>
        <dbReference type="EMBL" id="GIJ44051.1"/>
    </source>
</evidence>
<organism evidence="2 3">
    <name type="scientific">Virgisporangium aliadipatigenens</name>
    <dbReference type="NCBI Taxonomy" id="741659"/>
    <lineage>
        <taxon>Bacteria</taxon>
        <taxon>Bacillati</taxon>
        <taxon>Actinomycetota</taxon>
        <taxon>Actinomycetes</taxon>
        <taxon>Micromonosporales</taxon>
        <taxon>Micromonosporaceae</taxon>
        <taxon>Virgisporangium</taxon>
    </lineage>
</organism>
<dbReference type="PROSITE" id="PS51257">
    <property type="entry name" value="PROKAR_LIPOPROTEIN"/>
    <property type="match status" value="1"/>
</dbReference>
<dbReference type="RefSeq" id="WP_203897636.1">
    <property type="nucleotide sequence ID" value="NZ_BOPF01000003.1"/>
</dbReference>
<keyword evidence="1" id="KW-0732">Signal</keyword>
<sequence>MPFFRARFVVLAACLLVAAGCRAAPERAPSGDRTTVAADTVGRARLGARLVVTAAVVKRLGAYALVVEDVDLPAQGLLVFARHPVDADPPVLVTAAGTVAVFRGTDFAPDQLEDRRLFAPFEGRRALLSAEVKVW</sequence>
<proteinExistence type="predicted"/>